<evidence type="ECO:0000313" key="3">
    <source>
        <dbReference type="Proteomes" id="UP000266841"/>
    </source>
</evidence>
<feature type="domain" description="Helicase-associated" evidence="1">
    <location>
        <begin position="261"/>
        <end position="327"/>
    </location>
</feature>
<dbReference type="EMBL" id="AGNL01000431">
    <property type="protein sequence ID" value="EJK77774.1"/>
    <property type="molecule type" value="Genomic_DNA"/>
</dbReference>
<dbReference type="PANTHER" id="PTHR33418:SF1">
    <property type="entry name" value="HELICASE-ASSOCIATED DOMAIN-CONTAINING PROTEIN"/>
    <property type="match status" value="1"/>
</dbReference>
<sequence>NILDEIGFWVSKTSTSDASKRIVELKHFYDEHGKLPTQQSNRSLYEFGRNLRNKYKHKKDMLSPQDLNVLNEIDFWVCKTSVASKRILELKQFYDEHGELPTNRSNKSLCIFGRNLRNKYKHKKDSLSRQDLDTLEEIGFRVSKTPSACERILVLKRFVDEHGELPTQQSNKSLYIFCRNLRKKQSEGKLSLSRQDMEILDEIGFRWGRAKSNSTSSGTDTPRRISEQILELKRFFDKHGKLPTPKSNKRFRWESNHKSTSRLNELKLHFDEHGHFDVAASENAGLARYVINIRSAYNNHRDGGRKGSATARKISDDTISELESIGFTWERSRPRRSPTEKRFKSFEYGRSNPDKGMTVTDERIKALDEIGFSWATAGTRGTRTEANKSFESRLADLRQYKQQHGHLNISRKEDQSLYYFCQNVRTGRNNPSARGMQITDERVRALDEIGFPWGGMKTFEERLDELRKYKRLHGHMNVRWADDISLAAFCSKLRFARKTKKTIRLNLTDAKIAALDSIGFDWF</sequence>
<dbReference type="Gene3D" id="6.10.140.530">
    <property type="match status" value="4"/>
</dbReference>
<dbReference type="AlphaFoldDB" id="K3W4E0"/>
<dbReference type="OrthoDB" id="70932at2759"/>
<reference evidence="2 3" key="1">
    <citation type="journal article" date="2012" name="Genome Biol.">
        <title>Genome and low-iron response of an oceanic diatom adapted to chronic iron limitation.</title>
        <authorList>
            <person name="Lommer M."/>
            <person name="Specht M."/>
            <person name="Roy A.S."/>
            <person name="Kraemer L."/>
            <person name="Andreson R."/>
            <person name="Gutowska M.A."/>
            <person name="Wolf J."/>
            <person name="Bergner S.V."/>
            <person name="Schilhabel M.B."/>
            <person name="Klostermeier U.C."/>
            <person name="Beiko R.G."/>
            <person name="Rosenstiel P."/>
            <person name="Hippler M."/>
            <person name="Laroche J."/>
        </authorList>
    </citation>
    <scope>NUCLEOTIDE SEQUENCE [LARGE SCALE GENOMIC DNA]</scope>
    <source>
        <strain evidence="2 3">CCMP1005</strain>
    </source>
</reference>
<keyword evidence="3" id="KW-1185">Reference proteome</keyword>
<accession>K3W4E0</accession>
<feature type="domain" description="Helicase-associated" evidence="1">
    <location>
        <begin position="457"/>
        <end position="520"/>
    </location>
</feature>
<evidence type="ECO:0000313" key="2">
    <source>
        <dbReference type="EMBL" id="EJK77774.1"/>
    </source>
</evidence>
<proteinExistence type="predicted"/>
<feature type="domain" description="Helicase-associated" evidence="1">
    <location>
        <begin position="388"/>
        <end position="451"/>
    </location>
</feature>
<dbReference type="InterPro" id="IPR005114">
    <property type="entry name" value="Helicase_assoc"/>
</dbReference>
<name>K3W4E0_THAOC</name>
<feature type="non-terminal residue" evidence="2">
    <location>
        <position position="1"/>
    </location>
</feature>
<dbReference type="Pfam" id="PF03457">
    <property type="entry name" value="HA"/>
    <property type="match status" value="3"/>
</dbReference>
<evidence type="ECO:0000259" key="1">
    <source>
        <dbReference type="Pfam" id="PF03457"/>
    </source>
</evidence>
<dbReference type="PANTHER" id="PTHR33418">
    <property type="entry name" value="HELICASE-ASSOCIATED"/>
    <property type="match status" value="1"/>
</dbReference>
<comment type="caution">
    <text evidence="2">The sequence shown here is derived from an EMBL/GenBank/DDBJ whole genome shotgun (WGS) entry which is preliminary data.</text>
</comment>
<gene>
    <name evidence="2" type="ORF">THAOC_00372</name>
</gene>
<organism evidence="2 3">
    <name type="scientific">Thalassiosira oceanica</name>
    <name type="common">Marine diatom</name>
    <dbReference type="NCBI Taxonomy" id="159749"/>
    <lineage>
        <taxon>Eukaryota</taxon>
        <taxon>Sar</taxon>
        <taxon>Stramenopiles</taxon>
        <taxon>Ochrophyta</taxon>
        <taxon>Bacillariophyta</taxon>
        <taxon>Coscinodiscophyceae</taxon>
        <taxon>Thalassiosirophycidae</taxon>
        <taxon>Thalassiosirales</taxon>
        <taxon>Thalassiosiraceae</taxon>
        <taxon>Thalassiosira</taxon>
    </lineage>
</organism>
<dbReference type="Proteomes" id="UP000266841">
    <property type="component" value="Unassembled WGS sequence"/>
</dbReference>
<protein>
    <recommendedName>
        <fullName evidence="1">Helicase-associated domain-containing protein</fullName>
    </recommendedName>
</protein>